<comment type="caution">
    <text evidence="1">The sequence shown here is derived from an EMBL/GenBank/DDBJ whole genome shotgun (WGS) entry which is preliminary data.</text>
</comment>
<sequence length="370" mass="42826">MRYRTVLLTALTFFIVACNKEGDKKVDDCIDSHFFSEYSSRSFKMGFSTWAYAKRVEAVDSTYLFIRDNSDIYSEHIDNNIPWNAWMNDLPLPDEFTNEIAARVSRRIVDKKLTVSVSLLNTSRNDLAPDFDGSVPEYSALNDVEIAIAYFKHLQYIVSQLNPDYLIIAIEVNELLMNAPDKWKGFKLLMANVRTKIRQEYPSLKISESITLHNLYQPDVVNPEGYINEVINYANTNDFVSISFYPYFKALSTKAGFQDAFDFLHDRIDKPIAFAETGHLSENLIVDSYAIDISGNQCEQNEYLEVLLSNAQEQKYEYVIWWAHRDYNELWAEFPAEVRDIGKLWLSAGLINEDGIEKKAYSTWKNVFNN</sequence>
<proteinExistence type="predicted"/>
<dbReference type="PROSITE" id="PS51257">
    <property type="entry name" value="PROKAR_LIPOPROTEIN"/>
    <property type="match status" value="1"/>
</dbReference>
<reference evidence="1 2" key="1">
    <citation type="journal article" date="2015" name="Int. J. Syst. Evol. Microbiol.">
        <title>Carboxylicivirga linearis sp. nov., isolated from a sea cucumber culture pond.</title>
        <authorList>
            <person name="Wang F.Q."/>
            <person name="Zhou Y.X."/>
            <person name="Lin X.Z."/>
            <person name="Chen G.J."/>
            <person name="Du Z.J."/>
        </authorList>
    </citation>
    <scope>NUCLEOTIDE SEQUENCE [LARGE SCALE GENOMIC DNA]</scope>
    <source>
        <strain evidence="1 2">FB218</strain>
    </source>
</reference>
<dbReference type="Gene3D" id="3.20.20.80">
    <property type="entry name" value="Glycosidases"/>
    <property type="match status" value="1"/>
</dbReference>
<accession>A0ABS5JYR8</accession>
<keyword evidence="1" id="KW-0378">Hydrolase</keyword>
<dbReference type="RefSeq" id="WP_212217245.1">
    <property type="nucleotide sequence ID" value="NZ_JAGUCO010000017.1"/>
</dbReference>
<dbReference type="InterPro" id="IPR017853">
    <property type="entry name" value="GH"/>
</dbReference>
<organism evidence="1 2">
    <name type="scientific">Carboxylicivirga linearis</name>
    <dbReference type="NCBI Taxonomy" id="1628157"/>
    <lineage>
        <taxon>Bacteria</taxon>
        <taxon>Pseudomonadati</taxon>
        <taxon>Bacteroidota</taxon>
        <taxon>Bacteroidia</taxon>
        <taxon>Marinilabiliales</taxon>
        <taxon>Marinilabiliaceae</taxon>
        <taxon>Carboxylicivirga</taxon>
    </lineage>
</organism>
<dbReference type="GO" id="GO:0016787">
    <property type="term" value="F:hydrolase activity"/>
    <property type="evidence" value="ECO:0007669"/>
    <property type="project" value="UniProtKB-KW"/>
</dbReference>
<protein>
    <submittedName>
        <fullName evidence="1">Glycosyl hydrolase 53 family protein</fullName>
    </submittedName>
</protein>
<name>A0ABS5JYR8_9BACT</name>
<evidence type="ECO:0000313" key="1">
    <source>
        <dbReference type="EMBL" id="MBS2100003.1"/>
    </source>
</evidence>
<evidence type="ECO:0000313" key="2">
    <source>
        <dbReference type="Proteomes" id="UP000708576"/>
    </source>
</evidence>
<dbReference type="SUPFAM" id="SSF51445">
    <property type="entry name" value="(Trans)glycosidases"/>
    <property type="match status" value="1"/>
</dbReference>
<dbReference type="EMBL" id="JAGUCO010000017">
    <property type="protein sequence ID" value="MBS2100003.1"/>
    <property type="molecule type" value="Genomic_DNA"/>
</dbReference>
<gene>
    <name evidence="1" type="ORF">KEM10_17080</name>
</gene>
<dbReference type="Proteomes" id="UP000708576">
    <property type="component" value="Unassembled WGS sequence"/>
</dbReference>
<keyword evidence="2" id="KW-1185">Reference proteome</keyword>